<dbReference type="EMBL" id="WKLC01000690">
    <property type="protein sequence ID" value="MSE16402.1"/>
    <property type="molecule type" value="Genomic_DNA"/>
</dbReference>
<feature type="domain" description="Spore coat protein U/FanG" evidence="2">
    <location>
        <begin position="20"/>
        <end position="161"/>
    </location>
</feature>
<name>A0A7X2MND5_ENTAG</name>
<dbReference type="Pfam" id="PF05229">
    <property type="entry name" value="SCPU"/>
    <property type="match status" value="1"/>
</dbReference>
<protein>
    <submittedName>
        <fullName evidence="3">Fimbrial protein</fullName>
    </submittedName>
</protein>
<feature type="non-terminal residue" evidence="3">
    <location>
        <position position="180"/>
    </location>
</feature>
<evidence type="ECO:0000259" key="2">
    <source>
        <dbReference type="Pfam" id="PF05229"/>
    </source>
</evidence>
<gene>
    <name evidence="3" type="ORF">GKC49_15150</name>
</gene>
<accession>A0A7X2MND5</accession>
<evidence type="ECO:0000313" key="3">
    <source>
        <dbReference type="EMBL" id="MSE16402.1"/>
    </source>
</evidence>
<organism evidence="3 4">
    <name type="scientific">Enterobacter agglomerans</name>
    <name type="common">Erwinia herbicola</name>
    <name type="synonym">Pantoea agglomerans</name>
    <dbReference type="NCBI Taxonomy" id="549"/>
    <lineage>
        <taxon>Bacteria</taxon>
        <taxon>Pseudomonadati</taxon>
        <taxon>Pseudomonadota</taxon>
        <taxon>Gammaproteobacteria</taxon>
        <taxon>Enterobacterales</taxon>
        <taxon>Erwiniaceae</taxon>
        <taxon>Pantoea</taxon>
        <taxon>Pantoea agglomerans group</taxon>
    </lineage>
</organism>
<dbReference type="AlphaFoldDB" id="A0A7X2MND5"/>
<comment type="caution">
    <text evidence="3">The sequence shown here is derived from an EMBL/GenBank/DDBJ whole genome shotgun (WGS) entry which is preliminary data.</text>
</comment>
<sequence length="180" mass="18250">MMKSVILAGLLLLLPSLGYAACALPASTASFGSVTTFVANTTVSSTTTNANVNCGAGAGLSLLGNNQITFQLTGATNSNGTRGTLKRSGDTGSDNVPVRLCTDTACATELTIGGTPFVYGSQTLINLAGLLGSLNFAIPVYLRTVPGQVVAAGTYQLTLNMAVTYRICTSVAIGNVCLSE</sequence>
<keyword evidence="1" id="KW-0732">Signal</keyword>
<feature type="signal peptide" evidence="1">
    <location>
        <begin position="1"/>
        <end position="20"/>
    </location>
</feature>
<evidence type="ECO:0000256" key="1">
    <source>
        <dbReference type="SAM" id="SignalP"/>
    </source>
</evidence>
<dbReference type="Proteomes" id="UP000461948">
    <property type="component" value="Unassembled WGS sequence"/>
</dbReference>
<proteinExistence type="predicted"/>
<dbReference type="InterPro" id="IPR007893">
    <property type="entry name" value="Spore_coat_U/FanG"/>
</dbReference>
<reference evidence="3 4" key="1">
    <citation type="submission" date="2019-11" db="EMBL/GenBank/DDBJ databases">
        <title>Draft Genome Sequence of Plant Growth-Promoting Rhizosphere-Associated Bacteria.</title>
        <authorList>
            <person name="Vasilyev I.Y."/>
            <person name="Radchenko V."/>
            <person name="Ilnitskaya E.V."/>
        </authorList>
    </citation>
    <scope>NUCLEOTIDE SEQUENCE [LARGE SCALE GENOMIC DNA]</scope>
    <source>
        <strain evidence="3 4">VRA_MhP_f</strain>
    </source>
</reference>
<feature type="chain" id="PRO_5030994494" evidence="1">
    <location>
        <begin position="21"/>
        <end position="180"/>
    </location>
</feature>
<evidence type="ECO:0000313" key="4">
    <source>
        <dbReference type="Proteomes" id="UP000461948"/>
    </source>
</evidence>